<reference evidence="1" key="1">
    <citation type="submission" date="2022-01" db="EMBL/GenBank/DDBJ databases">
        <authorList>
            <person name="King R."/>
        </authorList>
    </citation>
    <scope>NUCLEOTIDE SEQUENCE</scope>
</reference>
<name>A0A9P0D6H9_9CUCU</name>
<accession>A0A9P0D6H9</accession>
<evidence type="ECO:0000313" key="1">
    <source>
        <dbReference type="EMBL" id="CAH1111339.1"/>
    </source>
</evidence>
<gene>
    <name evidence="1" type="ORF">PSYICH_LOCUS11549</name>
</gene>
<dbReference type="OrthoDB" id="5803771at2759"/>
<protein>
    <submittedName>
        <fullName evidence="1">Uncharacterized protein</fullName>
    </submittedName>
</protein>
<dbReference type="Proteomes" id="UP001153636">
    <property type="component" value="Chromosome 5"/>
</dbReference>
<dbReference type="EMBL" id="OV651817">
    <property type="protein sequence ID" value="CAH1111339.1"/>
    <property type="molecule type" value="Genomic_DNA"/>
</dbReference>
<proteinExistence type="predicted"/>
<evidence type="ECO:0000313" key="2">
    <source>
        <dbReference type="Proteomes" id="UP001153636"/>
    </source>
</evidence>
<dbReference type="AlphaFoldDB" id="A0A9P0D6H9"/>
<keyword evidence="2" id="KW-1185">Reference proteome</keyword>
<organism evidence="1 2">
    <name type="scientific">Psylliodes chrysocephalus</name>
    <dbReference type="NCBI Taxonomy" id="3402493"/>
    <lineage>
        <taxon>Eukaryota</taxon>
        <taxon>Metazoa</taxon>
        <taxon>Ecdysozoa</taxon>
        <taxon>Arthropoda</taxon>
        <taxon>Hexapoda</taxon>
        <taxon>Insecta</taxon>
        <taxon>Pterygota</taxon>
        <taxon>Neoptera</taxon>
        <taxon>Endopterygota</taxon>
        <taxon>Coleoptera</taxon>
        <taxon>Polyphaga</taxon>
        <taxon>Cucujiformia</taxon>
        <taxon>Chrysomeloidea</taxon>
        <taxon>Chrysomelidae</taxon>
        <taxon>Galerucinae</taxon>
        <taxon>Alticini</taxon>
        <taxon>Psylliodes</taxon>
    </lineage>
</organism>
<sequence length="108" mass="12448">MTDNISKLLKENKKAREKIVETFLDKTNVPQEEEVDVFYRSIALSVKRLSPHLIAKLRHLETINELQLLASQPQDLPQQQNRSLAVKSRNGKGIIIIRINTTNYDILI</sequence>